<evidence type="ECO:0000256" key="4">
    <source>
        <dbReference type="SAM" id="MobiDB-lite"/>
    </source>
</evidence>
<dbReference type="FunFam" id="1.25.40.10:FF:001030">
    <property type="entry name" value="Pentatricopeptide repeat-containing protein At1g09190"/>
    <property type="match status" value="1"/>
</dbReference>
<feature type="repeat" description="PPR" evidence="3">
    <location>
        <begin position="609"/>
        <end position="639"/>
    </location>
</feature>
<evidence type="ECO:0000256" key="2">
    <source>
        <dbReference type="ARBA" id="ARBA00022737"/>
    </source>
</evidence>
<keyword evidence="2" id="KW-0677">Repeat</keyword>
<dbReference type="GO" id="GO:0009451">
    <property type="term" value="P:RNA modification"/>
    <property type="evidence" value="ECO:0007669"/>
    <property type="project" value="InterPro"/>
</dbReference>
<dbReference type="PROSITE" id="PS50181">
    <property type="entry name" value="FBOX"/>
    <property type="match status" value="1"/>
</dbReference>
<dbReference type="InterPro" id="IPR002885">
    <property type="entry name" value="PPR_rpt"/>
</dbReference>
<dbReference type="InterPro" id="IPR046960">
    <property type="entry name" value="PPR_At4g14850-like_plant"/>
</dbReference>
<name>A0A7G2FGL6_ARATH</name>
<dbReference type="Pfam" id="PF00646">
    <property type="entry name" value="F-box"/>
    <property type="match status" value="1"/>
</dbReference>
<dbReference type="PANTHER" id="PTHR47926">
    <property type="entry name" value="PENTATRICOPEPTIDE REPEAT-CONTAINING PROTEIN"/>
    <property type="match status" value="1"/>
</dbReference>
<comment type="similarity">
    <text evidence="1">Belongs to the PPR family. PCMP-H subfamily.</text>
</comment>
<protein>
    <submittedName>
        <fullName evidence="6">(thale cress) hypothetical protein</fullName>
    </submittedName>
</protein>
<organism evidence="6 7">
    <name type="scientific">Arabidopsis thaliana</name>
    <name type="common">Mouse-ear cress</name>
    <dbReference type="NCBI Taxonomy" id="3702"/>
    <lineage>
        <taxon>Eukaryota</taxon>
        <taxon>Viridiplantae</taxon>
        <taxon>Streptophyta</taxon>
        <taxon>Embryophyta</taxon>
        <taxon>Tracheophyta</taxon>
        <taxon>Spermatophyta</taxon>
        <taxon>Magnoliopsida</taxon>
        <taxon>eudicotyledons</taxon>
        <taxon>Gunneridae</taxon>
        <taxon>Pentapetalae</taxon>
        <taxon>rosids</taxon>
        <taxon>malvids</taxon>
        <taxon>Brassicales</taxon>
        <taxon>Brassicaceae</taxon>
        <taxon>Camelineae</taxon>
        <taxon>Arabidopsis</taxon>
    </lineage>
</organism>
<dbReference type="SUPFAM" id="SSF81383">
    <property type="entry name" value="F-box domain"/>
    <property type="match status" value="1"/>
</dbReference>
<dbReference type="Pfam" id="PF14432">
    <property type="entry name" value="DYW_deaminase"/>
    <property type="match status" value="1"/>
</dbReference>
<feature type="repeat" description="PPR" evidence="3">
    <location>
        <begin position="640"/>
        <end position="674"/>
    </location>
</feature>
<dbReference type="SMART" id="SM00256">
    <property type="entry name" value="FBOX"/>
    <property type="match status" value="1"/>
</dbReference>
<dbReference type="Gene3D" id="1.25.40.10">
    <property type="entry name" value="Tetratricopeptide repeat domain"/>
    <property type="match status" value="3"/>
</dbReference>
<feature type="repeat" description="PPR" evidence="3">
    <location>
        <begin position="508"/>
        <end position="542"/>
    </location>
</feature>
<dbReference type="Pfam" id="PF08268">
    <property type="entry name" value="FBA_3"/>
    <property type="match status" value="1"/>
</dbReference>
<reference evidence="6 7" key="1">
    <citation type="submission" date="2020-09" db="EMBL/GenBank/DDBJ databases">
        <authorList>
            <person name="Ashkenazy H."/>
        </authorList>
    </citation>
    <scope>NUCLEOTIDE SEQUENCE [LARGE SCALE GENOMIC DNA]</scope>
    <source>
        <strain evidence="7">cv. Cdm-0</strain>
    </source>
</reference>
<dbReference type="Pfam" id="PF01535">
    <property type="entry name" value="PPR"/>
    <property type="match status" value="4"/>
</dbReference>
<evidence type="ECO:0000259" key="5">
    <source>
        <dbReference type="PROSITE" id="PS50181"/>
    </source>
</evidence>
<dbReference type="Pfam" id="PF13041">
    <property type="entry name" value="PPR_2"/>
    <property type="match status" value="2"/>
</dbReference>
<dbReference type="InterPro" id="IPR017451">
    <property type="entry name" value="F-box-assoc_interact_dom"/>
</dbReference>
<evidence type="ECO:0000256" key="3">
    <source>
        <dbReference type="PROSITE-ProRule" id="PRU00708"/>
    </source>
</evidence>
<dbReference type="InterPro" id="IPR032867">
    <property type="entry name" value="DYW_dom"/>
</dbReference>
<proteinExistence type="inferred from homology"/>
<dbReference type="CDD" id="cd22157">
    <property type="entry name" value="F-box_AtFBW1-like"/>
    <property type="match status" value="1"/>
</dbReference>
<sequence>MQRQRANDTVTTFRYNTRSSSRHGISNTLRVVESTTSASSPRVRRRRKKVSDDRRSTNSDLLPMDLIKEIIKRLPAKTLARFLCVSKLWSSIIRSRDLMKLFLTESSARPGRLFFTFRRKDDCFLFSSEESSVATYLFTIPASGYTNNCSFVHGLMCYGTTAYASQLVVYNSSTRRSITLPEIDARSFVVKHLLGYDPIDGVYKVLCMTVPRLVLQKKKKLRNKLFLLQDKPLPVIQVLTLGNGNSWKMIEDPYSHYPIYSQICINGVLYYQARAEPDLEQLSFMSFDVSYQGKLAIVSHEISVDGSSMVLWVLEKHEWLKKNFVLPNSWTSSPFLTYHCFVNVTDAGELILAPISLPDPPYYVIYYDPQRQSTRKVVIQGITEHNHAREIQKRIYLGLISFQLDIYESGGRARRELRDLAGDDGGSFSPVLDGEISHQKEILVSSLISKLDDCINLNQIKQIHGHVLRKGLDQSCYILTKLIRTLTKLGVPMDPYPRRVIEPVQFRNPFLWTAVIRGYAIEGKIDEAIAMYGCMRKEEITPVSFTFSALLKACGSMKDLNLGRQFHAQTFRLRGFCFVYVGNTMIDMYVKCESIDCARKVFDEMPERDVISWTELIAAYARVGNMECAAELFESLPTKDMVAWTAMVTGFAQNAKPQEALEYFDRMEISGIRADEVTVAGYISACAQLGASKYADRAVQIAQKSGYSPSDHVVIGSALIDMYSKCGNVEEAVNVFMSMNNKNVFTYSSMILGLATHGRAQEALHLFHYMVTQTEIKPNTVTFVGALTACSHSGLVDQGRQVFDSMYQTFGVQPTRDHYTCMVDLLGRTGRLQEALELIRTMSVEPHGGVWGALLGACRIHNNPDIAEIAAEQLFELEPDIIGNYILLSNVYASAGDWGGVLRVRKLIKEKGLKKTPAVSWVVDKNGQMHKFFPGNLNHPMSYKIQDKLEELVEKLTVLGYQPDLSSVPYDVSDNAKRLILIQHTEKLALAFSLLTTNRDSTITIMKNLRMCQDCHKFMRLASEVTGRVVHRPNAIFEETFLVNQEKGYGELRNWDGLLNTLEIGRIILNTSREDLRVLTETPWI</sequence>
<accession>A0A7G2FGL6</accession>
<evidence type="ECO:0000256" key="1">
    <source>
        <dbReference type="ARBA" id="ARBA00006643"/>
    </source>
</evidence>
<dbReference type="InterPro" id="IPR011990">
    <property type="entry name" value="TPR-like_helical_dom_sf"/>
</dbReference>
<dbReference type="NCBIfam" id="TIGR01640">
    <property type="entry name" value="F_box_assoc_1"/>
    <property type="match status" value="1"/>
</dbReference>
<dbReference type="GO" id="GO:0003723">
    <property type="term" value="F:RNA binding"/>
    <property type="evidence" value="ECO:0007669"/>
    <property type="project" value="InterPro"/>
</dbReference>
<dbReference type="FunFam" id="1.25.40.10:FF:000325">
    <property type="entry name" value="Pentatricopeptide repeat-containing protein At4g14820"/>
    <property type="match status" value="1"/>
</dbReference>
<dbReference type="EMBL" id="LR881470">
    <property type="protein sequence ID" value="CAD5333918.1"/>
    <property type="molecule type" value="Genomic_DNA"/>
</dbReference>
<feature type="region of interest" description="Disordered" evidence="4">
    <location>
        <begin position="32"/>
        <end position="57"/>
    </location>
</feature>
<dbReference type="FunFam" id="1.25.40.10:FF:001027">
    <property type="entry name" value="Pentatricopeptide repeat-containing protein At5g44230"/>
    <property type="match status" value="1"/>
</dbReference>
<dbReference type="InterPro" id="IPR036047">
    <property type="entry name" value="F-box-like_dom_sf"/>
</dbReference>
<dbReference type="InterPro" id="IPR013187">
    <property type="entry name" value="F-box-assoc_dom_typ3"/>
</dbReference>
<feature type="domain" description="F-box" evidence="5">
    <location>
        <begin position="56"/>
        <end position="102"/>
    </location>
</feature>
<dbReference type="PANTHER" id="PTHR47926:SF523">
    <property type="entry name" value="DYW DOMAIN-CONTAINING PROTEIN"/>
    <property type="match status" value="1"/>
</dbReference>
<dbReference type="GO" id="GO:0008270">
    <property type="term" value="F:zinc ion binding"/>
    <property type="evidence" value="ECO:0007669"/>
    <property type="project" value="InterPro"/>
</dbReference>
<dbReference type="PROSITE" id="PS51375">
    <property type="entry name" value="PPR"/>
    <property type="match status" value="4"/>
</dbReference>
<gene>
    <name evidence="6" type="ORF">AT9943_LOCUS21253</name>
</gene>
<dbReference type="InterPro" id="IPR046848">
    <property type="entry name" value="E_motif"/>
</dbReference>
<dbReference type="Proteomes" id="UP000516314">
    <property type="component" value="Chromosome 5"/>
</dbReference>
<dbReference type="Pfam" id="PF20431">
    <property type="entry name" value="E_motif"/>
    <property type="match status" value="1"/>
</dbReference>
<dbReference type="AlphaFoldDB" id="A0A7G2FGL6"/>
<dbReference type="NCBIfam" id="TIGR00756">
    <property type="entry name" value="PPR"/>
    <property type="match status" value="4"/>
</dbReference>
<dbReference type="SUPFAM" id="SSF48452">
    <property type="entry name" value="TPR-like"/>
    <property type="match status" value="1"/>
</dbReference>
<dbReference type="InterPro" id="IPR001810">
    <property type="entry name" value="F-box_dom"/>
</dbReference>
<evidence type="ECO:0000313" key="7">
    <source>
        <dbReference type="Proteomes" id="UP000516314"/>
    </source>
</evidence>
<evidence type="ECO:0000313" key="6">
    <source>
        <dbReference type="EMBL" id="CAD5333918.1"/>
    </source>
</evidence>
<feature type="repeat" description="PPR" evidence="3">
    <location>
        <begin position="743"/>
        <end position="778"/>
    </location>
</feature>